<proteinExistence type="predicted"/>
<evidence type="ECO:0000313" key="3">
    <source>
        <dbReference type="EMBL" id="RGW50716.1"/>
    </source>
</evidence>
<feature type="domain" description="Zorya protein ZorC EH" evidence="1">
    <location>
        <begin position="236"/>
        <end position="455"/>
    </location>
</feature>
<evidence type="ECO:0000313" key="2">
    <source>
        <dbReference type="EMBL" id="RGM45986.1"/>
    </source>
</evidence>
<evidence type="ECO:0000259" key="1">
    <source>
        <dbReference type="Pfam" id="PF15611"/>
    </source>
</evidence>
<dbReference type="EMBL" id="QSTG01000006">
    <property type="protein sequence ID" value="RGM45986.1"/>
    <property type="molecule type" value="Genomic_DNA"/>
</dbReference>
<evidence type="ECO:0000313" key="4">
    <source>
        <dbReference type="Proteomes" id="UP000261003"/>
    </source>
</evidence>
<dbReference type="Proteomes" id="UP000285469">
    <property type="component" value="Unassembled WGS sequence"/>
</dbReference>
<gene>
    <name evidence="3" type="ORF">DWV70_00510</name>
    <name evidence="2" type="ORF">DXC16_05445</name>
</gene>
<name>A0A3E4WUQ0_PHOVU</name>
<dbReference type="EMBL" id="QSAI01000001">
    <property type="protein sequence ID" value="RGW50716.1"/>
    <property type="molecule type" value="Genomic_DNA"/>
</dbReference>
<comment type="caution">
    <text evidence="2">The sequence shown here is derived from an EMBL/GenBank/DDBJ whole genome shotgun (WGS) entry which is preliminary data.</text>
</comment>
<reference evidence="4 5" key="1">
    <citation type="submission" date="2018-08" db="EMBL/GenBank/DDBJ databases">
        <title>A genome reference for cultivated species of the human gut microbiota.</title>
        <authorList>
            <person name="Zou Y."/>
            <person name="Xue W."/>
            <person name="Luo G."/>
        </authorList>
    </citation>
    <scope>NUCLEOTIDE SEQUENCE [LARGE SCALE GENOMIC DNA]</scope>
    <source>
        <strain evidence="3 5">AF12-25</strain>
        <strain evidence="2 4">OM08-13BH</strain>
    </source>
</reference>
<protein>
    <recommendedName>
        <fullName evidence="1">Zorya protein ZorC EH domain-containing protein</fullName>
    </recommendedName>
</protein>
<evidence type="ECO:0000313" key="5">
    <source>
        <dbReference type="Proteomes" id="UP000285469"/>
    </source>
</evidence>
<sequence length="616" mass="71115">MEDIYALLNINKDLLQDFHLLAERTVDHQTELAISRNMRTLQEIEVRMMTDRTVIASQQTIDEIMQKVIENAKTENKETSIWSIHELRIVSYYLIKLQGNEQAYMYALHILETNWRDMFFNGLSFYCLDSWNMIDPELRSLTCDLLSKQLKQYNGSNKKYMVMKNHANLFDEAGPLRLCALLSQKKQDVKNAPAYFSNKLSTISQSYYSDVIVNFISSNKIIDFDYIESVLNAHKYDRTKKLIFADLVLRVNETGDDVKRTQLCKYANRILGDITLGATWAPFAGATEKQAQQLKKAKQHVNLWFSQKIIETFFEVCVQDRDRKDFWLKYVEYVSSFKIVGSTTTKRILQGDNRVSGIFLPHFIETDSFASQTSALVLFIKNKMIVEFSDTGALYVYNQDHEKVKMVTGKKRYIPSTADLKITSMGSLIDISDWYYNTYYEEGRMTHRGNWQGRLSGWLQQKVISSNNIGISFQDAEDNNLFKATPIQKEEFKPSSNSVPRTSSNRPIKTVYEANIRFSLSSKWISNGKCRIVCGYKGFYLNLSAGNQFVHLRPLISGATPTGSVWIRKARNDNGWQEVVHSNSGREISVGYLKETNGTVLYKQRSEQTDYMTIKI</sequence>
<accession>A0A3E4WUQ0</accession>
<dbReference type="InterPro" id="IPR028943">
    <property type="entry name" value="ZorC_EH_Signature_dom"/>
</dbReference>
<dbReference type="Proteomes" id="UP000261003">
    <property type="component" value="Unassembled WGS sequence"/>
</dbReference>
<dbReference type="Pfam" id="PF15611">
    <property type="entry name" value="EH_Signature"/>
    <property type="match status" value="1"/>
</dbReference>
<dbReference type="RefSeq" id="WP_117709813.1">
    <property type="nucleotide sequence ID" value="NZ_DAWDIY010000012.1"/>
</dbReference>
<dbReference type="AlphaFoldDB" id="A0A3E4WUQ0"/>
<organism evidence="2 4">
    <name type="scientific">Phocaeicola vulgatus</name>
    <name type="common">Bacteroides vulgatus</name>
    <dbReference type="NCBI Taxonomy" id="821"/>
    <lineage>
        <taxon>Bacteria</taxon>
        <taxon>Pseudomonadati</taxon>
        <taxon>Bacteroidota</taxon>
        <taxon>Bacteroidia</taxon>
        <taxon>Bacteroidales</taxon>
        <taxon>Bacteroidaceae</taxon>
        <taxon>Phocaeicola</taxon>
    </lineage>
</organism>